<dbReference type="AlphaFoldDB" id="A0A0G4IJ23"/>
<dbReference type="SUPFAM" id="SSF48371">
    <property type="entry name" value="ARM repeat"/>
    <property type="match status" value="1"/>
</dbReference>
<feature type="domain" description="LisH" evidence="6">
    <location>
        <begin position="393"/>
        <end position="511"/>
    </location>
</feature>
<dbReference type="Proteomes" id="UP000290189">
    <property type="component" value="Unassembled WGS sequence"/>
</dbReference>
<name>A0A0G4IJ23_PLABS</name>
<evidence type="ECO:0000313" key="10">
    <source>
        <dbReference type="Proteomes" id="UP000039324"/>
    </source>
</evidence>
<dbReference type="EMBL" id="CDSF01000013">
    <property type="protein sequence ID" value="CEO95169.1"/>
    <property type="molecule type" value="Genomic_DNA"/>
</dbReference>
<dbReference type="Pfam" id="PF21050">
    <property type="entry name" value="ARMC9_ARM"/>
    <property type="match status" value="1"/>
</dbReference>
<accession>A0A0G4IJ23</accession>
<dbReference type="PANTHER" id="PTHR14881">
    <property type="entry name" value="LISH DOMAIN-CONTAINING PROTEIN ARMC9"/>
    <property type="match status" value="1"/>
</dbReference>
<dbReference type="InterPro" id="IPR040369">
    <property type="entry name" value="ARMC9"/>
</dbReference>
<dbReference type="InterPro" id="IPR048959">
    <property type="entry name" value="ARMC9_ARM_dom"/>
</dbReference>
<dbReference type="InterPro" id="IPR016024">
    <property type="entry name" value="ARM-type_fold"/>
</dbReference>
<dbReference type="GO" id="GO:0097542">
    <property type="term" value="C:ciliary tip"/>
    <property type="evidence" value="ECO:0007669"/>
    <property type="project" value="TreeGrafter"/>
</dbReference>
<gene>
    <name evidence="8" type="ORF">PBRA_003935</name>
    <name evidence="9" type="ORF">PLBR_LOCUS3599</name>
</gene>
<dbReference type="GO" id="GO:0005814">
    <property type="term" value="C:centriole"/>
    <property type="evidence" value="ECO:0007669"/>
    <property type="project" value="UniProtKB-SubCell"/>
</dbReference>
<dbReference type="Pfam" id="PF23138">
    <property type="entry name" value="CTLH_Armc9"/>
    <property type="match status" value="1"/>
</dbReference>
<evidence type="ECO:0000256" key="2">
    <source>
        <dbReference type="ARBA" id="ARBA00004120"/>
    </source>
</evidence>
<keyword evidence="9" id="KW-0496">Mitochondrion</keyword>
<evidence type="ECO:0000313" key="8">
    <source>
        <dbReference type="EMBL" id="CEO95169.1"/>
    </source>
</evidence>
<protein>
    <recommendedName>
        <fullName evidence="3">LisH domain-containing protein ARMC9</fullName>
    </recommendedName>
</protein>
<keyword evidence="5" id="KW-0966">Cell projection</keyword>
<dbReference type="GO" id="GO:0060271">
    <property type="term" value="P:cilium assembly"/>
    <property type="evidence" value="ECO:0007669"/>
    <property type="project" value="InterPro"/>
</dbReference>
<keyword evidence="10" id="KW-1185">Reference proteome</keyword>
<evidence type="ECO:0000259" key="7">
    <source>
        <dbReference type="Pfam" id="PF23138"/>
    </source>
</evidence>
<evidence type="ECO:0000256" key="1">
    <source>
        <dbReference type="ARBA" id="ARBA00004114"/>
    </source>
</evidence>
<keyword evidence="4" id="KW-0970">Cilium biogenesis/degradation</keyword>
<dbReference type="Gene3D" id="1.25.10.10">
    <property type="entry name" value="Leucine-rich Repeat Variant"/>
    <property type="match status" value="1"/>
</dbReference>
<proteinExistence type="predicted"/>
<dbReference type="Proteomes" id="UP000039324">
    <property type="component" value="Unassembled WGS sequence"/>
</dbReference>
<reference evidence="8 10" key="1">
    <citation type="submission" date="2015-02" db="EMBL/GenBank/DDBJ databases">
        <authorList>
            <person name="Chooi Y.-H."/>
        </authorList>
    </citation>
    <scope>NUCLEOTIDE SEQUENCE [LARGE SCALE GENOMIC DNA]</scope>
    <source>
        <strain evidence="8">E3</strain>
    </source>
</reference>
<evidence type="ECO:0000313" key="11">
    <source>
        <dbReference type="Proteomes" id="UP000290189"/>
    </source>
</evidence>
<evidence type="ECO:0000256" key="5">
    <source>
        <dbReference type="ARBA" id="ARBA00023273"/>
    </source>
</evidence>
<dbReference type="EMBL" id="OVEO01000005">
    <property type="protein sequence ID" value="SPQ96384.1"/>
    <property type="molecule type" value="Genomic_DNA"/>
</dbReference>
<evidence type="ECO:0000256" key="4">
    <source>
        <dbReference type="ARBA" id="ARBA00022794"/>
    </source>
</evidence>
<organism evidence="8 10">
    <name type="scientific">Plasmodiophora brassicae</name>
    <name type="common">Clubroot disease agent</name>
    <dbReference type="NCBI Taxonomy" id="37360"/>
    <lineage>
        <taxon>Eukaryota</taxon>
        <taxon>Sar</taxon>
        <taxon>Rhizaria</taxon>
        <taxon>Endomyxa</taxon>
        <taxon>Phytomyxea</taxon>
        <taxon>Plasmodiophorida</taxon>
        <taxon>Plasmodiophoridae</taxon>
        <taxon>Plasmodiophora</taxon>
    </lineage>
</organism>
<feature type="domain" description="ARMC9 CTLH-like" evidence="7">
    <location>
        <begin position="44"/>
        <end position="171"/>
    </location>
</feature>
<dbReference type="STRING" id="37360.A0A0G4IJ23"/>
<evidence type="ECO:0000259" key="6">
    <source>
        <dbReference type="Pfam" id="PF21050"/>
    </source>
</evidence>
<reference evidence="9 11" key="2">
    <citation type="submission" date="2018-03" db="EMBL/GenBank/DDBJ databases">
        <authorList>
            <person name="Fogelqvist J."/>
        </authorList>
    </citation>
    <scope>NUCLEOTIDE SEQUENCE [LARGE SCALE GENOMIC DNA]</scope>
</reference>
<dbReference type="InterPro" id="IPR006594">
    <property type="entry name" value="LisH"/>
</dbReference>
<sequence length="604" mass="67354">MHTVATIDAAVVEYLQHQGLTRTADMLKEERQVHPGVNEATRRQAQIDAVMQAFDDGQCAATLELWDTTLDAQPPPRLSFYLHVYFAIYPQLKNIQQERAPGSLSSSMERFRQFLQEYSKRVDVPSECLPFYALPFVSDPMSHESFRHLFKASWLDDLRMDYLAFVEDNLKLAKVRTPLLITMFSRQQGQQPHQIAEIASYKQLAAHSGTSTSSRLLEEEGLDVLSLDTAGSSPSGKSSTFPVTNLDVGRISSVLCSPVFDVRKAELLQALRWNLTQPPTQSAKRAVLELYISQDLLHCAPKPPRDSIDPSSTDLLTCLLGPEEDLVKDGALRLLSAIANYYSGRSYLLQHSKLASLLCLCMTGAASPDTDIHLNALCILQKFSMRRGPETQMINLGVLEYLGRLLSDYKHLSEETIEFATALLFNLSLRTNCKIRIENSSVDMVALLVKLLEIDSPEVRHFVCGTFTSVLSRPKLKERAQRLGAGSAFIPKPNDTDDTRQQIRSVIEQLNSPVAIGALNANGTVDESWASDQEDEDPDYVSPQEEDETLAGQYEEDLDDELCGVTGTGLRGAKLLQVQYCVAPVNRELDYTNEPGKMWSTRSS</sequence>
<comment type="subcellular location">
    <subcellularLocation>
        <location evidence="2">Cytoplasm</location>
        <location evidence="2">Cytoskeleton</location>
        <location evidence="2">Cilium basal body</location>
    </subcellularLocation>
    <subcellularLocation>
        <location evidence="1">Cytoplasm</location>
        <location evidence="1">Cytoskeleton</location>
        <location evidence="1">Microtubule organizing center</location>
        <location evidence="1">Centrosome</location>
        <location evidence="1">Centriole</location>
    </subcellularLocation>
</comment>
<geneLocation type="mitochondrion" evidence="9"/>
<dbReference type="InterPro" id="IPR011989">
    <property type="entry name" value="ARM-like"/>
</dbReference>
<evidence type="ECO:0000313" key="9">
    <source>
        <dbReference type="EMBL" id="SPQ96384.1"/>
    </source>
</evidence>
<dbReference type="PROSITE" id="PS50896">
    <property type="entry name" value="LISH"/>
    <property type="match status" value="1"/>
</dbReference>
<dbReference type="GO" id="GO:0036064">
    <property type="term" value="C:ciliary basal body"/>
    <property type="evidence" value="ECO:0007669"/>
    <property type="project" value="InterPro"/>
</dbReference>
<dbReference type="PANTHER" id="PTHR14881:SF4">
    <property type="entry name" value="LISH DOMAIN-CONTAINING PROTEIN ARMC9"/>
    <property type="match status" value="1"/>
</dbReference>
<evidence type="ECO:0000256" key="3">
    <source>
        <dbReference type="ARBA" id="ARBA00021146"/>
    </source>
</evidence>
<dbReference type="InterPro" id="IPR056327">
    <property type="entry name" value="ARMC9_CTLH-like_dom"/>
</dbReference>
<dbReference type="OrthoDB" id="538223at2759"/>
<dbReference type="OMA" id="HHCKDDE"/>